<accession>A0AA87XX20</accession>
<dbReference type="AlphaFoldDB" id="A0AA87XX20"/>
<reference evidence="1" key="2">
    <citation type="submission" date="2022-12" db="EMBL/GenBank/DDBJ databases">
        <authorList>
            <person name="Sun Q."/>
            <person name="Kim S."/>
        </authorList>
    </citation>
    <scope>NUCLEOTIDE SEQUENCE</scope>
    <source>
        <strain evidence="1">KCTC 12343</strain>
    </source>
</reference>
<evidence type="ECO:0000313" key="1">
    <source>
        <dbReference type="EMBL" id="GGY44615.1"/>
    </source>
</evidence>
<proteinExistence type="predicted"/>
<gene>
    <name evidence="1" type="ORF">GCM10007387_28190</name>
</gene>
<sequence length="99" mass="10973">MEASDSGCMVWISGALTGTAAPGRRPSRDCSIATLVARAPQRPGNVWRRPAKACYQRRFQQEEIPRRFPGVDLARGLAEKVGYLKHGETYRFAPVKAAR</sequence>
<dbReference type="EMBL" id="BMWV01000006">
    <property type="protein sequence ID" value="GGY44615.1"/>
    <property type="molecule type" value="Genomic_DNA"/>
</dbReference>
<dbReference type="Proteomes" id="UP000628442">
    <property type="component" value="Unassembled WGS sequence"/>
</dbReference>
<name>A0AA87XX20_9BURK</name>
<protein>
    <submittedName>
        <fullName evidence="1">Uncharacterized protein</fullName>
    </submittedName>
</protein>
<reference evidence="1" key="1">
    <citation type="journal article" date="2014" name="Int. J. Syst. Evol. Microbiol.">
        <title>Complete genome sequence of Corynebacterium casei LMG S-19264T (=DSM 44701T), isolated from a smear-ripened cheese.</title>
        <authorList>
            <consortium name="US DOE Joint Genome Institute (JGI-PGF)"/>
            <person name="Walter F."/>
            <person name="Albersmeier A."/>
            <person name="Kalinowski J."/>
            <person name="Ruckert C."/>
        </authorList>
    </citation>
    <scope>NUCLEOTIDE SEQUENCE</scope>
    <source>
        <strain evidence="1">KCTC 12343</strain>
    </source>
</reference>
<evidence type="ECO:0000313" key="2">
    <source>
        <dbReference type="Proteomes" id="UP000628442"/>
    </source>
</evidence>
<organism evidence="1 2">
    <name type="scientific">Pseudoduganella albidiflava</name>
    <dbReference type="NCBI Taxonomy" id="321983"/>
    <lineage>
        <taxon>Bacteria</taxon>
        <taxon>Pseudomonadati</taxon>
        <taxon>Pseudomonadota</taxon>
        <taxon>Betaproteobacteria</taxon>
        <taxon>Burkholderiales</taxon>
        <taxon>Oxalobacteraceae</taxon>
        <taxon>Telluria group</taxon>
        <taxon>Pseudoduganella</taxon>
    </lineage>
</organism>
<comment type="caution">
    <text evidence="1">The sequence shown here is derived from an EMBL/GenBank/DDBJ whole genome shotgun (WGS) entry which is preliminary data.</text>
</comment>